<organism evidence="2 3">
    <name type="scientific">Kineococcus rhizosphaerae</name>
    <dbReference type="NCBI Taxonomy" id="559628"/>
    <lineage>
        <taxon>Bacteria</taxon>
        <taxon>Bacillati</taxon>
        <taxon>Actinomycetota</taxon>
        <taxon>Actinomycetes</taxon>
        <taxon>Kineosporiales</taxon>
        <taxon>Kineosporiaceae</taxon>
        <taxon>Kineococcus</taxon>
    </lineage>
</organism>
<dbReference type="Gene3D" id="2.60.120.260">
    <property type="entry name" value="Galactose-binding domain-like"/>
    <property type="match status" value="1"/>
</dbReference>
<evidence type="ECO:0000256" key="1">
    <source>
        <dbReference type="SAM" id="MobiDB-lite"/>
    </source>
</evidence>
<protein>
    <recommendedName>
        <fullName evidence="4">Alpha-L-rhamnosidase-like protein</fullName>
    </recommendedName>
</protein>
<evidence type="ECO:0000313" key="3">
    <source>
        <dbReference type="Proteomes" id="UP000238083"/>
    </source>
</evidence>
<keyword evidence="3" id="KW-1185">Reference proteome</keyword>
<gene>
    <name evidence="2" type="ORF">CLV37_10353</name>
</gene>
<dbReference type="InterPro" id="IPR008979">
    <property type="entry name" value="Galactose-bd-like_sf"/>
</dbReference>
<reference evidence="2 3" key="1">
    <citation type="submission" date="2018-03" db="EMBL/GenBank/DDBJ databases">
        <title>Genomic Encyclopedia of Archaeal and Bacterial Type Strains, Phase II (KMG-II): from individual species to whole genera.</title>
        <authorList>
            <person name="Goeker M."/>
        </authorList>
    </citation>
    <scope>NUCLEOTIDE SEQUENCE [LARGE SCALE GENOMIC DNA]</scope>
    <source>
        <strain evidence="2 3">DSM 19711</strain>
    </source>
</reference>
<dbReference type="AlphaFoldDB" id="A0A2T0R642"/>
<dbReference type="InterPro" id="IPR053161">
    <property type="entry name" value="Ulvan_degrading_GH"/>
</dbReference>
<dbReference type="EMBL" id="PVZF01000003">
    <property type="protein sequence ID" value="PRY16622.1"/>
    <property type="molecule type" value="Genomic_DNA"/>
</dbReference>
<dbReference type="Proteomes" id="UP000238083">
    <property type="component" value="Unassembled WGS sequence"/>
</dbReference>
<dbReference type="RefSeq" id="WP_106208751.1">
    <property type="nucleotide sequence ID" value="NZ_PVZF01000003.1"/>
</dbReference>
<accession>A0A2T0R642</accession>
<dbReference type="SUPFAM" id="SSF49785">
    <property type="entry name" value="Galactose-binding domain-like"/>
    <property type="match status" value="1"/>
</dbReference>
<evidence type="ECO:0008006" key="4">
    <source>
        <dbReference type="Google" id="ProtNLM"/>
    </source>
</evidence>
<comment type="caution">
    <text evidence="2">The sequence shown here is derived from an EMBL/GenBank/DDBJ whole genome shotgun (WGS) entry which is preliminary data.</text>
</comment>
<sequence length="734" mass="79710">MAIGSWAFVFWNDHLDEAAVTAQLEELAAAGLRGVTLSARIGLSRAVGYLTEEFFRLVRYAVDECARLGLAVVLYDEASYPSGSANGAVVARDPAFAARCLVRQEERWDGPVTTYWRPTLGRSLEDRLLVVVLVEEDTGSRRLLPVEHRGLVWLDLPAGRWRTVAVFDVLSGGTIRGAHADQDDESATAPAAASLLDPDAVRAFVELTHDRYAEALGDHLGSTVVAVFTDEPMPTGRGARPDCFAWTPGFEHDLAGPGGAVADVLRDLPLLWEPGSAARAAYDRALRRRVRDVYYGTLHRWCADHGVALTGHPAEPDDLETARVLDWPGQDTVWRWVLPADGTGLRGPESTAPAVAASAARLRGRGPALAEVLGAYGWALTLSEAKWLLDWYLARGVTELVLHAFFASVRGGRAYESEPDLGRFTSYRPYVPDLVRYVNRVADLCDGAQRSVDVAVVVDGERVDDAVAARLLQRQVDFTYVTEADLPAGRFRHVVRADADSGADLLDVPPLALPAAPDLRVTRWCGEEEFWLCFHEGEELLETGLLVGPEHASVLVEDLLTGRTRRVRVVDGRAPLRLEPRQSVAVRFGAGNGDEGGATPRPGRRVPVPQWRGRFTTTLDDEPAVGTVGLGDWAQYEELRRVSGTCVYSASVDVPAGVGAAVLDLGVVGEAVTLRCNGIEVGRRMWAPYRVDVPDGVLQPGRNALEVQVSNSPANHYEGLRRPSGLIGPVTLEC</sequence>
<dbReference type="PANTHER" id="PTHR36848">
    <property type="entry name" value="DNA-BINDING PROTEIN (PUTATIVE SECRETED PROTEIN)-RELATED"/>
    <property type="match status" value="1"/>
</dbReference>
<feature type="region of interest" description="Disordered" evidence="1">
    <location>
        <begin position="588"/>
        <end position="609"/>
    </location>
</feature>
<dbReference type="OrthoDB" id="9761519at2"/>
<name>A0A2T0R642_9ACTN</name>
<proteinExistence type="predicted"/>
<evidence type="ECO:0000313" key="2">
    <source>
        <dbReference type="EMBL" id="PRY16622.1"/>
    </source>
</evidence>
<dbReference type="PANTHER" id="PTHR36848:SF2">
    <property type="entry name" value="SECRETED PROTEIN"/>
    <property type="match status" value="1"/>
</dbReference>